<keyword evidence="2" id="KW-1185">Reference proteome</keyword>
<protein>
    <submittedName>
        <fullName evidence="1">Uncharacterized protein</fullName>
    </submittedName>
</protein>
<gene>
    <name evidence="1" type="ORF">BDN72DRAFT_865458</name>
</gene>
<sequence>MPAGTSTNWEDLITPRATLALIQKWLGLRSEDAGPLRSHSGNSYLWFTQPVLNQRLVYCPLNVVDRTCQRLESIDIVAKIADRDVEIFFTLHHISQCAAGKWIYKASSLHRTRWKDSGGAAILVHDRADQDGDGSEFVCEVRGVVQAEGLHCNTFGTFGVDGPHEVEDACYSIVLGASDDLFSRCFFHCTLDALQVMRRNLTEAGSVSMPCTEGVPYPVISFSRPIIEYIQSFASSGYTRESTIWA</sequence>
<dbReference type="EMBL" id="ML209093">
    <property type="protein sequence ID" value="TFK59060.1"/>
    <property type="molecule type" value="Genomic_DNA"/>
</dbReference>
<evidence type="ECO:0000313" key="2">
    <source>
        <dbReference type="Proteomes" id="UP000308600"/>
    </source>
</evidence>
<name>A0ACD3A0W0_9AGAR</name>
<organism evidence="1 2">
    <name type="scientific">Pluteus cervinus</name>
    <dbReference type="NCBI Taxonomy" id="181527"/>
    <lineage>
        <taxon>Eukaryota</taxon>
        <taxon>Fungi</taxon>
        <taxon>Dikarya</taxon>
        <taxon>Basidiomycota</taxon>
        <taxon>Agaricomycotina</taxon>
        <taxon>Agaricomycetes</taxon>
        <taxon>Agaricomycetidae</taxon>
        <taxon>Agaricales</taxon>
        <taxon>Pluteineae</taxon>
        <taxon>Pluteaceae</taxon>
        <taxon>Pluteus</taxon>
    </lineage>
</organism>
<dbReference type="Proteomes" id="UP000308600">
    <property type="component" value="Unassembled WGS sequence"/>
</dbReference>
<reference evidence="1 2" key="1">
    <citation type="journal article" date="2019" name="Nat. Ecol. Evol.">
        <title>Megaphylogeny resolves global patterns of mushroom evolution.</title>
        <authorList>
            <person name="Varga T."/>
            <person name="Krizsan K."/>
            <person name="Foldi C."/>
            <person name="Dima B."/>
            <person name="Sanchez-Garcia M."/>
            <person name="Sanchez-Ramirez S."/>
            <person name="Szollosi G.J."/>
            <person name="Szarkandi J.G."/>
            <person name="Papp V."/>
            <person name="Albert L."/>
            <person name="Andreopoulos W."/>
            <person name="Angelini C."/>
            <person name="Antonin V."/>
            <person name="Barry K.W."/>
            <person name="Bougher N.L."/>
            <person name="Buchanan P."/>
            <person name="Buyck B."/>
            <person name="Bense V."/>
            <person name="Catcheside P."/>
            <person name="Chovatia M."/>
            <person name="Cooper J."/>
            <person name="Damon W."/>
            <person name="Desjardin D."/>
            <person name="Finy P."/>
            <person name="Geml J."/>
            <person name="Haridas S."/>
            <person name="Hughes K."/>
            <person name="Justo A."/>
            <person name="Karasinski D."/>
            <person name="Kautmanova I."/>
            <person name="Kiss B."/>
            <person name="Kocsube S."/>
            <person name="Kotiranta H."/>
            <person name="LaButti K.M."/>
            <person name="Lechner B.E."/>
            <person name="Liimatainen K."/>
            <person name="Lipzen A."/>
            <person name="Lukacs Z."/>
            <person name="Mihaltcheva S."/>
            <person name="Morgado L.N."/>
            <person name="Niskanen T."/>
            <person name="Noordeloos M.E."/>
            <person name="Ohm R.A."/>
            <person name="Ortiz-Santana B."/>
            <person name="Ovrebo C."/>
            <person name="Racz N."/>
            <person name="Riley R."/>
            <person name="Savchenko A."/>
            <person name="Shiryaev A."/>
            <person name="Soop K."/>
            <person name="Spirin V."/>
            <person name="Szebenyi C."/>
            <person name="Tomsovsky M."/>
            <person name="Tulloss R.E."/>
            <person name="Uehling J."/>
            <person name="Grigoriev I.V."/>
            <person name="Vagvolgyi C."/>
            <person name="Papp T."/>
            <person name="Martin F.M."/>
            <person name="Miettinen O."/>
            <person name="Hibbett D.S."/>
            <person name="Nagy L.G."/>
        </authorList>
    </citation>
    <scope>NUCLEOTIDE SEQUENCE [LARGE SCALE GENOMIC DNA]</scope>
    <source>
        <strain evidence="1 2">NL-1719</strain>
    </source>
</reference>
<proteinExistence type="predicted"/>
<accession>A0ACD3A0W0</accession>
<evidence type="ECO:0000313" key="1">
    <source>
        <dbReference type="EMBL" id="TFK59060.1"/>
    </source>
</evidence>